<accession>C6T4U4</accession>
<proteinExistence type="evidence at transcript level"/>
<dbReference type="EMBL" id="BT092455">
    <property type="protein sequence ID" value="ACU16715.1"/>
    <property type="molecule type" value="mRNA"/>
</dbReference>
<evidence type="ECO:0000313" key="1">
    <source>
        <dbReference type="EMBL" id="ACU16715.1"/>
    </source>
</evidence>
<protein>
    <submittedName>
        <fullName evidence="1">Uncharacterized protein</fullName>
    </submittedName>
</protein>
<name>C6T4U4_SOYBN</name>
<sequence>MEPPEKIPYIRIFNIQIRGHQDKFHLRISQISIYFVVFNRIKQSQKRLIKHRSRLFRIVHSLVDHIERAMDDVVELKSIVGLREALNVQRIVLVTDDGDADDHLVLRRCADIDQGLARFRSTRTHRIDGVNGKARKRRKQPAAEGSVLVCMGLP</sequence>
<reference evidence="1" key="1">
    <citation type="submission" date="2009-08" db="EMBL/GenBank/DDBJ databases">
        <authorList>
            <person name="Cheung F."/>
            <person name="Xiao Y."/>
            <person name="Chan A."/>
            <person name="Moskal W."/>
            <person name="Town C.D."/>
        </authorList>
    </citation>
    <scope>NUCLEOTIDE SEQUENCE</scope>
</reference>
<organism evidence="1">
    <name type="scientific">Glycine max</name>
    <name type="common">Soybean</name>
    <name type="synonym">Glycine hispida</name>
    <dbReference type="NCBI Taxonomy" id="3847"/>
    <lineage>
        <taxon>Eukaryota</taxon>
        <taxon>Viridiplantae</taxon>
        <taxon>Streptophyta</taxon>
        <taxon>Embryophyta</taxon>
        <taxon>Tracheophyta</taxon>
        <taxon>Spermatophyta</taxon>
        <taxon>Magnoliopsida</taxon>
        <taxon>eudicotyledons</taxon>
        <taxon>Gunneridae</taxon>
        <taxon>Pentapetalae</taxon>
        <taxon>rosids</taxon>
        <taxon>fabids</taxon>
        <taxon>Fabales</taxon>
        <taxon>Fabaceae</taxon>
        <taxon>Papilionoideae</taxon>
        <taxon>50 kb inversion clade</taxon>
        <taxon>NPAAA clade</taxon>
        <taxon>indigoferoid/millettioid clade</taxon>
        <taxon>Phaseoleae</taxon>
        <taxon>Glycine</taxon>
        <taxon>Glycine subgen. Soja</taxon>
    </lineage>
</organism>
<dbReference type="AlphaFoldDB" id="C6T4U4"/>
<feature type="non-terminal residue" evidence="1">
    <location>
        <position position="154"/>
    </location>
</feature>